<dbReference type="InterPro" id="IPR045864">
    <property type="entry name" value="aa-tRNA-synth_II/BPL/LPL"/>
</dbReference>
<dbReference type="InterPro" id="IPR023033">
    <property type="entry name" value="Ala_tRNA_ligase_euk/bac"/>
</dbReference>
<dbReference type="Gene3D" id="3.10.310.40">
    <property type="match status" value="1"/>
</dbReference>
<evidence type="ECO:0000256" key="4">
    <source>
        <dbReference type="ARBA" id="ARBA00022723"/>
    </source>
</evidence>
<dbReference type="InterPro" id="IPR050058">
    <property type="entry name" value="Ala-tRNA_ligase"/>
</dbReference>
<feature type="binding site" evidence="11">
    <location>
        <position position="577"/>
    </location>
    <ligand>
        <name>Zn(2+)</name>
        <dbReference type="ChEBI" id="CHEBI:29105"/>
    </ligand>
</feature>
<comment type="cofactor">
    <cofactor evidence="11">
        <name>Zn(2+)</name>
        <dbReference type="ChEBI" id="CHEBI:29105"/>
    </cofactor>
    <text evidence="11">Binds 1 zinc ion per subunit.</text>
</comment>
<proteinExistence type="inferred from homology"/>
<comment type="caution">
    <text evidence="14">The sequence shown here is derived from an EMBL/GenBank/DDBJ whole genome shotgun (WGS) entry which is preliminary data.</text>
</comment>
<feature type="binding site" evidence="11">
    <location>
        <position position="678"/>
    </location>
    <ligand>
        <name>Zn(2+)</name>
        <dbReference type="ChEBI" id="CHEBI:29105"/>
    </ligand>
</feature>
<evidence type="ECO:0000256" key="1">
    <source>
        <dbReference type="ARBA" id="ARBA00008226"/>
    </source>
</evidence>
<evidence type="ECO:0000313" key="15">
    <source>
        <dbReference type="Proteomes" id="UP001628193"/>
    </source>
</evidence>
<dbReference type="Gene3D" id="2.40.30.130">
    <property type="match status" value="1"/>
</dbReference>
<keyword evidence="10 11" id="KW-0030">Aminoacyl-tRNA synthetase</keyword>
<keyword evidence="5 11" id="KW-0547">Nucleotide-binding</keyword>
<keyword evidence="7 11" id="KW-0067">ATP-binding</keyword>
<reference evidence="14 15" key="2">
    <citation type="submission" date="2024-09" db="EMBL/GenBank/DDBJ databases">
        <title>Draft genome sequence of Candidatus Magnetaquicoccaceae bacterium FCR-1.</title>
        <authorList>
            <person name="Shimoshige H."/>
            <person name="Shimamura S."/>
            <person name="Taoka A."/>
            <person name="Kobayashi H."/>
            <person name="Maekawa T."/>
        </authorList>
    </citation>
    <scope>NUCLEOTIDE SEQUENCE [LARGE SCALE GENOMIC DNA]</scope>
    <source>
        <strain evidence="14 15">FCR-1</strain>
    </source>
</reference>
<keyword evidence="15" id="KW-1185">Reference proteome</keyword>
<keyword evidence="11" id="KW-0963">Cytoplasm</keyword>
<dbReference type="Gene3D" id="3.30.930.10">
    <property type="entry name" value="Bira Bifunctional Protein, Domain 2"/>
    <property type="match status" value="1"/>
</dbReference>
<comment type="function">
    <text evidence="11">Catalyzes the attachment of alanine to tRNA(Ala) in a two-step reaction: alanine is first activated by ATP to form Ala-AMP and then transferred to the acceptor end of tRNA(Ala). Also edits incorrectly charged Ser-tRNA(Ala) and Gly-tRNA(Ala) via its editing domain.</text>
</comment>
<dbReference type="SUPFAM" id="SSF55186">
    <property type="entry name" value="ThrRS/AlaRS common domain"/>
    <property type="match status" value="1"/>
</dbReference>
<evidence type="ECO:0000256" key="2">
    <source>
        <dbReference type="ARBA" id="ARBA00022555"/>
    </source>
</evidence>
<feature type="binding site" evidence="11">
    <location>
        <position position="674"/>
    </location>
    <ligand>
        <name>Zn(2+)</name>
        <dbReference type="ChEBI" id="CHEBI:29105"/>
    </ligand>
</feature>
<dbReference type="Gene3D" id="3.30.54.20">
    <property type="match status" value="1"/>
</dbReference>
<evidence type="ECO:0000256" key="3">
    <source>
        <dbReference type="ARBA" id="ARBA00022598"/>
    </source>
</evidence>
<evidence type="ECO:0000256" key="11">
    <source>
        <dbReference type="HAMAP-Rule" id="MF_00036"/>
    </source>
</evidence>
<dbReference type="Pfam" id="PF01411">
    <property type="entry name" value="tRNA-synt_2c"/>
    <property type="match status" value="1"/>
</dbReference>
<dbReference type="NCBIfam" id="TIGR00344">
    <property type="entry name" value="alaS"/>
    <property type="match status" value="1"/>
</dbReference>
<comment type="catalytic activity">
    <reaction evidence="11">
        <text>tRNA(Ala) + L-alanine + ATP = L-alanyl-tRNA(Ala) + AMP + diphosphate</text>
        <dbReference type="Rhea" id="RHEA:12540"/>
        <dbReference type="Rhea" id="RHEA-COMP:9657"/>
        <dbReference type="Rhea" id="RHEA-COMP:9923"/>
        <dbReference type="ChEBI" id="CHEBI:30616"/>
        <dbReference type="ChEBI" id="CHEBI:33019"/>
        <dbReference type="ChEBI" id="CHEBI:57972"/>
        <dbReference type="ChEBI" id="CHEBI:78442"/>
        <dbReference type="ChEBI" id="CHEBI:78497"/>
        <dbReference type="ChEBI" id="CHEBI:456215"/>
        <dbReference type="EC" id="6.1.1.7"/>
    </reaction>
</comment>
<dbReference type="InterPro" id="IPR018162">
    <property type="entry name" value="Ala-tRNA-ligase_IIc_anticod-bd"/>
</dbReference>
<evidence type="ECO:0000256" key="12">
    <source>
        <dbReference type="SAM" id="Coils"/>
    </source>
</evidence>
<dbReference type="PANTHER" id="PTHR11777:SF9">
    <property type="entry name" value="ALANINE--TRNA LIGASE, CYTOPLASMIC"/>
    <property type="match status" value="1"/>
</dbReference>
<dbReference type="HAMAP" id="MF_00036_B">
    <property type="entry name" value="Ala_tRNA_synth_B"/>
    <property type="match status" value="1"/>
</dbReference>
<gene>
    <name evidence="11 14" type="primary">alaS</name>
    <name evidence="14" type="ORF">SIID45300_03189</name>
</gene>
<evidence type="ECO:0000256" key="9">
    <source>
        <dbReference type="ARBA" id="ARBA00022917"/>
    </source>
</evidence>
<keyword evidence="2 11" id="KW-0820">tRNA-binding</keyword>
<feature type="domain" description="Alanyl-transfer RNA synthetases family profile" evidence="13">
    <location>
        <begin position="1"/>
        <end position="717"/>
    </location>
</feature>
<dbReference type="InterPro" id="IPR018164">
    <property type="entry name" value="Ala-tRNA-synth_IIc_N"/>
</dbReference>
<dbReference type="InterPro" id="IPR018163">
    <property type="entry name" value="Thr/Ala-tRNA-synth_IIc_edit"/>
</dbReference>
<comment type="similarity">
    <text evidence="1 11">Belongs to the class-II aminoacyl-tRNA synthetase family.</text>
</comment>
<dbReference type="SUPFAM" id="SSF55681">
    <property type="entry name" value="Class II aaRS and biotin synthetases"/>
    <property type="match status" value="1"/>
</dbReference>
<evidence type="ECO:0000256" key="10">
    <source>
        <dbReference type="ARBA" id="ARBA00023146"/>
    </source>
</evidence>
<protein>
    <recommendedName>
        <fullName evidence="11">Alanine--tRNA ligase</fullName>
        <ecNumber evidence="11">6.1.1.7</ecNumber>
    </recommendedName>
    <alternativeName>
        <fullName evidence="11">Alanyl-tRNA synthetase</fullName>
        <shortName evidence="11">AlaRS</shortName>
    </alternativeName>
</protein>
<dbReference type="EMBL" id="BAAFGK010000005">
    <property type="protein sequence ID" value="GAB0058832.1"/>
    <property type="molecule type" value="Genomic_DNA"/>
</dbReference>
<evidence type="ECO:0000256" key="7">
    <source>
        <dbReference type="ARBA" id="ARBA00022840"/>
    </source>
</evidence>
<dbReference type="PANTHER" id="PTHR11777">
    <property type="entry name" value="ALANYL-TRNA SYNTHETASE"/>
    <property type="match status" value="1"/>
</dbReference>
<feature type="coiled-coil region" evidence="12">
    <location>
        <begin position="740"/>
        <end position="767"/>
    </location>
</feature>
<dbReference type="Proteomes" id="UP001628193">
    <property type="component" value="Unassembled WGS sequence"/>
</dbReference>
<dbReference type="InterPro" id="IPR009000">
    <property type="entry name" value="Transl_B-barrel_sf"/>
</dbReference>
<dbReference type="SUPFAM" id="SSF50447">
    <property type="entry name" value="Translation proteins"/>
    <property type="match status" value="1"/>
</dbReference>
<keyword evidence="8 11" id="KW-0694">RNA-binding</keyword>
<comment type="domain">
    <text evidence="11">Consists of three domains; the N-terminal catalytic domain, the editing domain and the C-terminal C-Ala domain. The editing domain removes incorrectly charged amino acids, while the C-Ala domain, along with tRNA(Ala), serves as a bridge to cooperatively bring together the editing and aminoacylation centers thus stimulating deacylation of misacylated tRNAs.</text>
</comment>
<dbReference type="Gene3D" id="6.10.250.550">
    <property type="match status" value="1"/>
</dbReference>
<dbReference type="CDD" id="cd00673">
    <property type="entry name" value="AlaRS_core"/>
    <property type="match status" value="1"/>
</dbReference>
<evidence type="ECO:0000256" key="5">
    <source>
        <dbReference type="ARBA" id="ARBA00022741"/>
    </source>
</evidence>
<keyword evidence="4 11" id="KW-0479">Metal-binding</keyword>
<keyword evidence="6 11" id="KW-0862">Zinc</keyword>
<dbReference type="InterPro" id="IPR012947">
    <property type="entry name" value="tRNA_SAD"/>
</dbReference>
<feature type="binding site" evidence="11">
    <location>
        <position position="573"/>
    </location>
    <ligand>
        <name>Zn(2+)</name>
        <dbReference type="ChEBI" id="CHEBI:29105"/>
    </ligand>
</feature>
<dbReference type="RefSeq" id="WP_420906551.1">
    <property type="nucleotide sequence ID" value="NZ_BAAFGK010000005.1"/>
</dbReference>
<name>A0ABQ0CD75_9PROT</name>
<dbReference type="InterPro" id="IPR002318">
    <property type="entry name" value="Ala-tRNA-lgiase_IIc"/>
</dbReference>
<keyword evidence="12" id="KW-0175">Coiled coil</keyword>
<keyword evidence="3 11" id="KW-0436">Ligase</keyword>
<dbReference type="Pfam" id="PF02272">
    <property type="entry name" value="DHHA1"/>
    <property type="match status" value="1"/>
</dbReference>
<evidence type="ECO:0000256" key="6">
    <source>
        <dbReference type="ARBA" id="ARBA00022833"/>
    </source>
</evidence>
<evidence type="ECO:0000259" key="13">
    <source>
        <dbReference type="PROSITE" id="PS50860"/>
    </source>
</evidence>
<comment type="subcellular location">
    <subcellularLocation>
        <location evidence="11">Cytoplasm</location>
    </subcellularLocation>
</comment>
<accession>A0ABQ0CD75</accession>
<keyword evidence="9 11" id="KW-0648">Protein biosynthesis</keyword>
<dbReference type="Gene3D" id="3.30.980.10">
    <property type="entry name" value="Threonyl-trna Synthetase, Chain A, domain 2"/>
    <property type="match status" value="1"/>
</dbReference>
<organism evidence="14 15">
    <name type="scientific">Candidatus Magnetaquiglobus chichijimensis</name>
    <dbReference type="NCBI Taxonomy" id="3141448"/>
    <lineage>
        <taxon>Bacteria</taxon>
        <taxon>Pseudomonadati</taxon>
        <taxon>Pseudomonadota</taxon>
        <taxon>Magnetococcia</taxon>
        <taxon>Magnetococcales</taxon>
        <taxon>Candidatus Magnetaquicoccaceae</taxon>
        <taxon>Candidatus Magnetaquiglobus</taxon>
    </lineage>
</organism>
<dbReference type="PRINTS" id="PR00980">
    <property type="entry name" value="TRNASYNTHALA"/>
</dbReference>
<reference evidence="14 15" key="1">
    <citation type="submission" date="2024-05" db="EMBL/GenBank/DDBJ databases">
        <authorList>
            <consortium name="Candidatus Magnetaquicoccaceae bacterium FCR-1 genome sequencing consortium"/>
            <person name="Shimoshige H."/>
            <person name="Shimamura S."/>
            <person name="Taoka A."/>
            <person name="Kobayashi H."/>
            <person name="Maekawa T."/>
        </authorList>
    </citation>
    <scope>NUCLEOTIDE SEQUENCE [LARGE SCALE GENOMIC DNA]</scope>
    <source>
        <strain evidence="14 15">FCR-1</strain>
    </source>
</reference>
<dbReference type="SUPFAM" id="SSF101353">
    <property type="entry name" value="Putative anticodon-binding domain of alanyl-tRNA synthetase (AlaRS)"/>
    <property type="match status" value="1"/>
</dbReference>
<dbReference type="SMART" id="SM00863">
    <property type="entry name" value="tRNA_SAD"/>
    <property type="match status" value="1"/>
</dbReference>
<dbReference type="PROSITE" id="PS50860">
    <property type="entry name" value="AA_TRNA_LIGASE_II_ALA"/>
    <property type="match status" value="1"/>
</dbReference>
<sequence length="884" mass="95649">MTADEIRERFLAFFQRKGHTVVASSSLLPDNDPTLLFTNAGMNQFKATFLGQERRAYTRAVSSQKCVRAGGKHNDLENVGRTARHHTFFEMLGNFSFGDYFKAEAIPLAWEFVTGELGLPLERLLVTVYAEDNEAYAIWHEKLGLPAERIIRIATSDNFWSMGPTGPCGPCSEIFYDHGDHIPGGPPGSPDQDGDRFVEIWNLVFMQFDRAADGTMTPLPRPCIDTGAGLERLAVVMQGRTNNYDSDLFQPLMRAAATLTGHPVAPPASGGASAWSKETVSLQVIADHVRAAGFLIADGVLPSNEGRGYVLRRIMRRAMRHGRLLGMEEPFLHRLVPVLVERMGTIFPELKARRAAIEAVIENEERRFVLTLGSGMKLLDGAMINLSAGDRLDGEVVFTLYDTYGFPVDLTADILRDRGIELDMEGFEARMARQKAMARAAWAGSGDEGVAAVYHEILADGGPVDFVGHDQESASGRIRALVRGKERVLTLATGEEGSVICDVTPFYGESGGQTGDTGVITVGESRASVTDCRRPIPELIVHAARVESGSLHVGDAVHLAVDGARRQATRWHHSATHLLHLALRQVLGEHVKQAGSLVGPERLRFDFAHFQALTSDEIERVEGLVNGWILANEAGVTEVMSPEEAVAQGATALFGEKYGDRVRVVRLGPSMELCGGTHVTRTGDIGLMRIVSEAAVAAGVRRIEAVCGAAARTSFQSDAQLLRKIASLLKLPPGEALTGVEKLLARRAELERELEKSKAALAGSTVDELFGQAREKNGVRYLVARVNDVDAKGLREMADRLRDKLGSGALFLGLPEEGKVSLLAGVTKDLTGRIKAGDWMGAVAPKVGGKGGGRPDMAMGGGTRPEALNEALAFATAWIEERIG</sequence>
<evidence type="ECO:0000313" key="14">
    <source>
        <dbReference type="EMBL" id="GAB0058832.1"/>
    </source>
</evidence>
<dbReference type="Pfam" id="PF07973">
    <property type="entry name" value="tRNA_SAD"/>
    <property type="match status" value="1"/>
</dbReference>
<evidence type="ECO:0000256" key="8">
    <source>
        <dbReference type="ARBA" id="ARBA00022884"/>
    </source>
</evidence>
<dbReference type="GO" id="GO:0004813">
    <property type="term" value="F:alanine-tRNA ligase activity"/>
    <property type="evidence" value="ECO:0007669"/>
    <property type="project" value="UniProtKB-EC"/>
</dbReference>
<dbReference type="InterPro" id="IPR003156">
    <property type="entry name" value="DHHA1_dom"/>
</dbReference>
<dbReference type="EC" id="6.1.1.7" evidence="11"/>
<dbReference type="InterPro" id="IPR018165">
    <property type="entry name" value="Ala-tRNA-synth_IIc_core"/>
</dbReference>